<keyword evidence="1" id="KW-0472">Membrane</keyword>
<sequence>MHWYRELVDTGRAQAAWALFAFLLTFTVARAITRRIRAKQASAQPDDGGLSDVHIGGIHIHHQVWGILLVLLSGLLQFRYAPASPWAEVLAVMFGAGAALTLDEFALWLHLDDVYWGPEGRKSIDAILLGGALGVVLLMQTSPIGAEPERAGGELARWTYFATVGVHLVMAILCFLKGKLATGLIGIVVPFVAFAGALRLAKPGSTWAVRRYGERKEGRARKRFGPTYDKRWNRIRDALGGHPSRRT</sequence>
<evidence type="ECO:0008006" key="4">
    <source>
        <dbReference type="Google" id="ProtNLM"/>
    </source>
</evidence>
<dbReference type="AlphaFoldDB" id="A0A4V2M9R7"/>
<dbReference type="RefSeq" id="WP_131362833.1">
    <property type="nucleotide sequence ID" value="NZ_SJKB01000012.1"/>
</dbReference>
<keyword evidence="1" id="KW-0812">Transmembrane</keyword>
<reference evidence="2 3" key="1">
    <citation type="submission" date="2019-02" db="EMBL/GenBank/DDBJ databases">
        <title>Kribbella capetownensis sp. nov. and Kribbella speibonae sp. nov., isolated from soil.</title>
        <authorList>
            <person name="Curtis S.M."/>
            <person name="Norton I."/>
            <person name="Everest G.J."/>
            <person name="Meyers P.R."/>
        </authorList>
    </citation>
    <scope>NUCLEOTIDE SEQUENCE [LARGE SCALE GENOMIC DNA]</scope>
    <source>
        <strain evidence="2 3">NRRL B-24813</strain>
    </source>
</reference>
<name>A0A4V2M9R7_9ACTN</name>
<keyword evidence="1" id="KW-1133">Transmembrane helix</keyword>
<feature type="transmembrane region" description="Helical" evidence="1">
    <location>
        <begin position="123"/>
        <end position="146"/>
    </location>
</feature>
<protein>
    <recommendedName>
        <fullName evidence="4">Integral membrane protein</fullName>
    </recommendedName>
</protein>
<comment type="caution">
    <text evidence="2">The sequence shown here is derived from an EMBL/GenBank/DDBJ whole genome shotgun (WGS) entry which is preliminary data.</text>
</comment>
<evidence type="ECO:0000256" key="1">
    <source>
        <dbReference type="SAM" id="Phobius"/>
    </source>
</evidence>
<keyword evidence="3" id="KW-1185">Reference proteome</keyword>
<evidence type="ECO:0000313" key="3">
    <source>
        <dbReference type="Proteomes" id="UP000291144"/>
    </source>
</evidence>
<dbReference type="EMBL" id="SJKB01000012">
    <property type="protein sequence ID" value="TCC56422.1"/>
    <property type="molecule type" value="Genomic_DNA"/>
</dbReference>
<dbReference type="OrthoDB" id="8535577at2"/>
<feature type="transmembrane region" description="Helical" evidence="1">
    <location>
        <begin position="15"/>
        <end position="32"/>
    </location>
</feature>
<feature type="transmembrane region" description="Helical" evidence="1">
    <location>
        <begin position="89"/>
        <end position="111"/>
    </location>
</feature>
<evidence type="ECO:0000313" key="2">
    <source>
        <dbReference type="EMBL" id="TCC56422.1"/>
    </source>
</evidence>
<feature type="transmembrane region" description="Helical" evidence="1">
    <location>
        <begin position="183"/>
        <end position="201"/>
    </location>
</feature>
<dbReference type="Proteomes" id="UP000291144">
    <property type="component" value="Unassembled WGS sequence"/>
</dbReference>
<gene>
    <name evidence="2" type="ORF">E0H73_32575</name>
</gene>
<proteinExistence type="predicted"/>
<organism evidence="2 3">
    <name type="scientific">Kribbella pittospori</name>
    <dbReference type="NCBI Taxonomy" id="722689"/>
    <lineage>
        <taxon>Bacteria</taxon>
        <taxon>Bacillati</taxon>
        <taxon>Actinomycetota</taxon>
        <taxon>Actinomycetes</taxon>
        <taxon>Propionibacteriales</taxon>
        <taxon>Kribbellaceae</taxon>
        <taxon>Kribbella</taxon>
    </lineage>
</organism>
<accession>A0A4V2M9R7</accession>
<feature type="transmembrane region" description="Helical" evidence="1">
    <location>
        <begin position="158"/>
        <end position="176"/>
    </location>
</feature>